<keyword evidence="2" id="KW-1185">Reference proteome</keyword>
<dbReference type="EMBL" id="BOOY01000016">
    <property type="protein sequence ID" value="GIJ02909.1"/>
    <property type="molecule type" value="Genomic_DNA"/>
</dbReference>
<dbReference type="Proteomes" id="UP000652013">
    <property type="component" value="Unassembled WGS sequence"/>
</dbReference>
<dbReference type="AlphaFoldDB" id="A0A8J4DJ16"/>
<gene>
    <name evidence="1" type="ORF">Sya03_22610</name>
</gene>
<organism evidence="1 2">
    <name type="scientific">Spirilliplanes yamanashiensis</name>
    <dbReference type="NCBI Taxonomy" id="42233"/>
    <lineage>
        <taxon>Bacteria</taxon>
        <taxon>Bacillati</taxon>
        <taxon>Actinomycetota</taxon>
        <taxon>Actinomycetes</taxon>
        <taxon>Micromonosporales</taxon>
        <taxon>Micromonosporaceae</taxon>
        <taxon>Spirilliplanes</taxon>
    </lineage>
</organism>
<sequence>MRNETRITTAGGGSRLAAEITPTAPAPLVRFAFPQARAAHAVLAERLRAALTPAGRPGRVTIIDRP</sequence>
<evidence type="ECO:0000313" key="1">
    <source>
        <dbReference type="EMBL" id="GIJ02909.1"/>
    </source>
</evidence>
<evidence type="ECO:0000313" key="2">
    <source>
        <dbReference type="Proteomes" id="UP000652013"/>
    </source>
</evidence>
<reference evidence="1" key="1">
    <citation type="submission" date="2021-01" db="EMBL/GenBank/DDBJ databases">
        <title>Whole genome shotgun sequence of Spirilliplanes yamanashiensis NBRC 15828.</title>
        <authorList>
            <person name="Komaki H."/>
            <person name="Tamura T."/>
        </authorList>
    </citation>
    <scope>NUCLEOTIDE SEQUENCE</scope>
    <source>
        <strain evidence="1">NBRC 15828</strain>
    </source>
</reference>
<comment type="caution">
    <text evidence="1">The sequence shown here is derived from an EMBL/GenBank/DDBJ whole genome shotgun (WGS) entry which is preliminary data.</text>
</comment>
<proteinExistence type="predicted"/>
<protein>
    <submittedName>
        <fullName evidence="1">Uncharacterized protein</fullName>
    </submittedName>
</protein>
<name>A0A8J4DJ16_9ACTN</name>
<accession>A0A8J4DJ16</accession>